<proteinExistence type="inferred from homology"/>
<dbReference type="EMBL" id="CM001253">
    <property type="protein sequence ID" value="EHH14905.1"/>
    <property type="molecule type" value="Genomic_DNA"/>
</dbReference>
<accession>G7MHS5</accession>
<dbReference type="PROSITE" id="PS50878">
    <property type="entry name" value="RT_POL"/>
    <property type="match status" value="1"/>
</dbReference>
<sequence length="109" mass="12370">RMMADYPKLNQVVTPIAAAVPDVVSSLEQINTSPGTWYAAINLTNAFFSISVHNAHQKQFVFSWQGQQYTFTILPQGYINSVALCHNLIWRDLDPFSLLQDITLVHYID</sequence>
<evidence type="ECO:0000259" key="2">
    <source>
        <dbReference type="PROSITE" id="PS50878"/>
    </source>
</evidence>
<dbReference type="PANTHER" id="PTHR33064">
    <property type="entry name" value="POL PROTEIN"/>
    <property type="match status" value="1"/>
</dbReference>
<reference evidence="3" key="1">
    <citation type="journal article" date="2011" name="Nat. Biotechnol.">
        <title>Genome sequencing and comparison of two nonhuman primate animal models, the cynomolgus and Chinese rhesus macaques.</title>
        <authorList>
            <person name="Yan G."/>
            <person name="Zhang G."/>
            <person name="Fang X."/>
            <person name="Zhang Y."/>
            <person name="Li C."/>
            <person name="Ling F."/>
            <person name="Cooper D.N."/>
            <person name="Li Q."/>
            <person name="Li Y."/>
            <person name="van Gool A.J."/>
            <person name="Du H."/>
            <person name="Chen J."/>
            <person name="Chen R."/>
            <person name="Zhang P."/>
            <person name="Huang Z."/>
            <person name="Thompson J.R."/>
            <person name="Meng Y."/>
            <person name="Bai Y."/>
            <person name="Wang J."/>
            <person name="Zhuo M."/>
            <person name="Wang T."/>
            <person name="Huang Y."/>
            <person name="Wei L."/>
            <person name="Li J."/>
            <person name="Wang Z."/>
            <person name="Hu H."/>
            <person name="Yang P."/>
            <person name="Le L."/>
            <person name="Stenson P.D."/>
            <person name="Li B."/>
            <person name="Liu X."/>
            <person name="Ball E.V."/>
            <person name="An N."/>
            <person name="Huang Q."/>
            <person name="Zhang Y."/>
            <person name="Fan W."/>
            <person name="Zhang X."/>
            <person name="Li Y."/>
            <person name="Wang W."/>
            <person name="Katze M.G."/>
            <person name="Su B."/>
            <person name="Nielsen R."/>
            <person name="Yang H."/>
            <person name="Wang J."/>
            <person name="Wang X."/>
            <person name="Wang J."/>
        </authorList>
    </citation>
    <scope>NUCLEOTIDE SEQUENCE [LARGE SCALE GENOMIC DNA]</scope>
    <source>
        <strain evidence="3">CR-5</strain>
    </source>
</reference>
<feature type="domain" description="Reverse transcriptase" evidence="2">
    <location>
        <begin position="1"/>
        <end position="109"/>
    </location>
</feature>
<dbReference type="InterPro" id="IPR051320">
    <property type="entry name" value="Viral_Replic_Matur_Polypro"/>
</dbReference>
<dbReference type="Gene3D" id="3.10.10.10">
    <property type="entry name" value="HIV Type 1 Reverse Transcriptase, subunit A, domain 1"/>
    <property type="match status" value="1"/>
</dbReference>
<dbReference type="InterPro" id="IPR043128">
    <property type="entry name" value="Rev_trsase/Diguanyl_cyclase"/>
</dbReference>
<comment type="similarity">
    <text evidence="1">Belongs to the beta type-B retroviral polymerase family. HERV class-II K(HML-2) pol subfamily.</text>
</comment>
<dbReference type="Gene3D" id="3.30.70.270">
    <property type="match status" value="1"/>
</dbReference>
<feature type="non-terminal residue" evidence="3">
    <location>
        <position position="1"/>
    </location>
</feature>
<dbReference type="SUPFAM" id="SSF56672">
    <property type="entry name" value="DNA/RNA polymerases"/>
    <property type="match status" value="1"/>
</dbReference>
<evidence type="ECO:0000313" key="3">
    <source>
        <dbReference type="EMBL" id="EHH14905.1"/>
    </source>
</evidence>
<dbReference type="PANTHER" id="PTHR33064:SF37">
    <property type="entry name" value="RIBONUCLEASE H"/>
    <property type="match status" value="1"/>
</dbReference>
<dbReference type="Pfam" id="PF00078">
    <property type="entry name" value="RVT_1"/>
    <property type="match status" value="1"/>
</dbReference>
<dbReference type="Proteomes" id="UP000013456">
    <property type="component" value="Chromosome 1"/>
</dbReference>
<dbReference type="AlphaFoldDB" id="G7MHS5"/>
<organism evidence="3">
    <name type="scientific">Macaca mulatta</name>
    <name type="common">Rhesus macaque</name>
    <dbReference type="NCBI Taxonomy" id="9544"/>
    <lineage>
        <taxon>Eukaryota</taxon>
        <taxon>Metazoa</taxon>
        <taxon>Chordata</taxon>
        <taxon>Craniata</taxon>
        <taxon>Vertebrata</taxon>
        <taxon>Euteleostomi</taxon>
        <taxon>Mammalia</taxon>
        <taxon>Eutheria</taxon>
        <taxon>Euarchontoglires</taxon>
        <taxon>Primates</taxon>
        <taxon>Haplorrhini</taxon>
        <taxon>Catarrhini</taxon>
        <taxon>Cercopithecidae</taxon>
        <taxon>Cercopithecinae</taxon>
        <taxon>Macaca</taxon>
    </lineage>
</organism>
<evidence type="ECO:0000256" key="1">
    <source>
        <dbReference type="ARBA" id="ARBA00010879"/>
    </source>
</evidence>
<gene>
    <name evidence="3" type="ORF">EGK_00911</name>
</gene>
<dbReference type="InterPro" id="IPR043502">
    <property type="entry name" value="DNA/RNA_pol_sf"/>
</dbReference>
<protein>
    <recommendedName>
        <fullName evidence="2">Reverse transcriptase domain-containing protein</fullName>
    </recommendedName>
</protein>
<dbReference type="InterPro" id="IPR000477">
    <property type="entry name" value="RT_dom"/>
</dbReference>
<name>G7MHS5_MACMU</name>
<feature type="non-terminal residue" evidence="3">
    <location>
        <position position="109"/>
    </location>
</feature>